<protein>
    <submittedName>
        <fullName evidence="4">PTS IIA-like nitrogen-regulatory protein PtsN</fullName>
    </submittedName>
</protein>
<dbReference type="InterPro" id="IPR016152">
    <property type="entry name" value="PTrfase/Anion_transptr"/>
</dbReference>
<dbReference type="GO" id="GO:0005737">
    <property type="term" value="C:cytoplasm"/>
    <property type="evidence" value="ECO:0007669"/>
    <property type="project" value="UniProtKB-SubCell"/>
</dbReference>
<dbReference type="PANTHER" id="PTHR47738">
    <property type="entry name" value="PTS SYSTEM FRUCTOSE-LIKE EIIA COMPONENT-RELATED"/>
    <property type="match status" value="1"/>
</dbReference>
<evidence type="ECO:0000256" key="1">
    <source>
        <dbReference type="ARBA" id="ARBA00004496"/>
    </source>
</evidence>
<dbReference type="SUPFAM" id="SSF55804">
    <property type="entry name" value="Phoshotransferase/anion transport protein"/>
    <property type="match status" value="1"/>
</dbReference>
<dbReference type="OrthoDB" id="95460at2"/>
<keyword evidence="5" id="KW-1185">Reference proteome</keyword>
<dbReference type="Proteomes" id="UP000199236">
    <property type="component" value="Unassembled WGS sequence"/>
</dbReference>
<dbReference type="EMBL" id="FOVR01000002">
    <property type="protein sequence ID" value="SFN91266.1"/>
    <property type="molecule type" value="Genomic_DNA"/>
</dbReference>
<accession>A0A1I5CWM6</accession>
<reference evidence="4 5" key="1">
    <citation type="submission" date="2016-10" db="EMBL/GenBank/DDBJ databases">
        <authorList>
            <person name="de Groot N.N."/>
        </authorList>
    </citation>
    <scope>NUCLEOTIDE SEQUENCE [LARGE SCALE GENOMIC DNA]</scope>
    <source>
        <strain evidence="4 5">CGMCC 1.9157</strain>
    </source>
</reference>
<dbReference type="PROSITE" id="PS00372">
    <property type="entry name" value="PTS_EIIA_TYPE_2_HIS"/>
    <property type="match status" value="1"/>
</dbReference>
<dbReference type="PANTHER" id="PTHR47738:SF1">
    <property type="entry name" value="NITROGEN REGULATORY PROTEIN"/>
    <property type="match status" value="1"/>
</dbReference>
<dbReference type="AlphaFoldDB" id="A0A1I5CWM6"/>
<feature type="domain" description="PTS EIIA type-2" evidence="3">
    <location>
        <begin position="5"/>
        <end position="148"/>
    </location>
</feature>
<dbReference type="InterPro" id="IPR006320">
    <property type="entry name" value="PTS_Nitro_regul"/>
</dbReference>
<evidence type="ECO:0000313" key="4">
    <source>
        <dbReference type="EMBL" id="SFN91266.1"/>
    </source>
</evidence>
<dbReference type="InterPro" id="IPR051541">
    <property type="entry name" value="PTS_SugarTrans_NitroReg"/>
</dbReference>
<comment type="subcellular location">
    <subcellularLocation>
        <location evidence="1">Cytoplasm</location>
    </subcellularLocation>
</comment>
<dbReference type="InterPro" id="IPR002178">
    <property type="entry name" value="PTS_EIIA_type-2_dom"/>
</dbReference>
<dbReference type="GO" id="GO:0009401">
    <property type="term" value="P:phosphoenolpyruvate-dependent sugar phosphotransferase system"/>
    <property type="evidence" value="ECO:0007669"/>
    <property type="project" value="InterPro"/>
</dbReference>
<gene>
    <name evidence="4" type="ORF">SAMN04488056_102379</name>
</gene>
<keyword evidence="2" id="KW-0808">Transferase</keyword>
<evidence type="ECO:0000313" key="5">
    <source>
        <dbReference type="Proteomes" id="UP000199236"/>
    </source>
</evidence>
<organism evidence="4 5">
    <name type="scientific">Cohaesibacter marisflavi</name>
    <dbReference type="NCBI Taxonomy" id="655353"/>
    <lineage>
        <taxon>Bacteria</taxon>
        <taxon>Pseudomonadati</taxon>
        <taxon>Pseudomonadota</taxon>
        <taxon>Alphaproteobacteria</taxon>
        <taxon>Hyphomicrobiales</taxon>
        <taxon>Cohaesibacteraceae</taxon>
    </lineage>
</organism>
<dbReference type="FunFam" id="3.40.930.10:FF:000009">
    <property type="entry name" value="PTS system, fructose specific IIABC component"/>
    <property type="match status" value="1"/>
</dbReference>
<dbReference type="Pfam" id="PF00359">
    <property type="entry name" value="PTS_EIIA_2"/>
    <property type="match status" value="1"/>
</dbReference>
<dbReference type="NCBIfam" id="TIGR01419">
    <property type="entry name" value="nitro_reg_IIA"/>
    <property type="match status" value="1"/>
</dbReference>
<sequence length="154" mass="16709">MELNDLLAPEAIVPLLKASSKKQVIQELSERAAKLTGLPQRQIFEKLLQRERLGSTGVGQGVAIPHGKLPELEKIYGIFALLDKSVNFDAMDDQPVDIVFLLLAPEGAGADHLKALARIARVLRNEDTLNKLRAATDGDAIRAVLCHLPESDAA</sequence>
<evidence type="ECO:0000256" key="2">
    <source>
        <dbReference type="ARBA" id="ARBA00022679"/>
    </source>
</evidence>
<dbReference type="STRING" id="655353.SAMN04488056_102379"/>
<dbReference type="CDD" id="cd00211">
    <property type="entry name" value="PTS_IIA_fru"/>
    <property type="match status" value="1"/>
</dbReference>
<evidence type="ECO:0000259" key="3">
    <source>
        <dbReference type="PROSITE" id="PS51094"/>
    </source>
</evidence>
<dbReference type="Gene3D" id="3.40.930.10">
    <property type="entry name" value="Mannitol-specific EII, Chain A"/>
    <property type="match status" value="1"/>
</dbReference>
<dbReference type="GO" id="GO:0008982">
    <property type="term" value="F:protein-N(PI)-phosphohistidine-sugar phosphotransferase activity"/>
    <property type="evidence" value="ECO:0007669"/>
    <property type="project" value="InterPro"/>
</dbReference>
<dbReference type="RefSeq" id="WP_090070396.1">
    <property type="nucleotide sequence ID" value="NZ_FOVR01000002.1"/>
</dbReference>
<dbReference type="PROSITE" id="PS51094">
    <property type="entry name" value="PTS_EIIA_TYPE_2"/>
    <property type="match status" value="1"/>
</dbReference>
<proteinExistence type="predicted"/>
<dbReference type="GO" id="GO:0030295">
    <property type="term" value="F:protein kinase activator activity"/>
    <property type="evidence" value="ECO:0007669"/>
    <property type="project" value="TreeGrafter"/>
</dbReference>
<name>A0A1I5CWM6_9HYPH</name>